<name>A0AAW4HFU5_VIBVL</name>
<dbReference type="Pfam" id="PF04632">
    <property type="entry name" value="FUSC"/>
    <property type="match status" value="1"/>
</dbReference>
<feature type="transmembrane region" description="Helical" evidence="7">
    <location>
        <begin position="424"/>
        <end position="448"/>
    </location>
</feature>
<comment type="subcellular location">
    <subcellularLocation>
        <location evidence="1">Cell membrane</location>
        <topology evidence="1">Multi-pass membrane protein</topology>
    </subcellularLocation>
</comment>
<dbReference type="EMBL" id="JAFKOQ010000014">
    <property type="protein sequence ID" value="MBN8123546.1"/>
    <property type="molecule type" value="Genomic_DNA"/>
</dbReference>
<keyword evidence="6 7" id="KW-0472">Membrane</keyword>
<dbReference type="GO" id="GO:0022857">
    <property type="term" value="F:transmembrane transporter activity"/>
    <property type="evidence" value="ECO:0007669"/>
    <property type="project" value="InterPro"/>
</dbReference>
<feature type="transmembrane region" description="Helical" evidence="7">
    <location>
        <begin position="399"/>
        <end position="418"/>
    </location>
</feature>
<feature type="transmembrane region" description="Helical" evidence="7">
    <location>
        <begin position="80"/>
        <end position="97"/>
    </location>
</feature>
<protein>
    <submittedName>
        <fullName evidence="8">FUSC family protein</fullName>
    </submittedName>
</protein>
<keyword evidence="4 7" id="KW-0812">Transmembrane</keyword>
<evidence type="ECO:0000256" key="1">
    <source>
        <dbReference type="ARBA" id="ARBA00004651"/>
    </source>
</evidence>
<feature type="transmembrane region" description="Helical" evidence="7">
    <location>
        <begin position="9"/>
        <end position="26"/>
    </location>
</feature>
<dbReference type="Proteomes" id="UP000664056">
    <property type="component" value="Unassembled WGS sequence"/>
</dbReference>
<feature type="transmembrane region" description="Helical" evidence="7">
    <location>
        <begin position="104"/>
        <end position="122"/>
    </location>
</feature>
<keyword evidence="2" id="KW-0813">Transport</keyword>
<evidence type="ECO:0000256" key="4">
    <source>
        <dbReference type="ARBA" id="ARBA00022692"/>
    </source>
</evidence>
<reference evidence="8" key="1">
    <citation type="submission" date="2021-03" db="EMBL/GenBank/DDBJ databases">
        <title>Study of the foodborne Vibrio vulnificus isolates from China.</title>
        <authorList>
            <person name="Zheng Z."/>
            <person name="Ye L."/>
        </authorList>
    </citation>
    <scope>NUCLEOTIDE SEQUENCE</scope>
    <source>
        <strain evidence="8">Vv1582</strain>
    </source>
</reference>
<sequence length="458" mass="51938">MFSASTKEAIKAALAIVFALCLAMWFQWDKPYWAAIAVAVMALNETFAHSLQKGQNRIIGALMGTGYALFLITLFSQDRFLFIAFYTLFLAVSLFMASDEKRGYIFVQGYTVCTIICCMGGFDSIYTFHYMMLRIQETLLGIVVFTLVYKLLWPVTTQSKFNQHYATLHTALKTAVEQAQQGTLSGDEILPLQQSAKQLHHLLELPNSGSYDLQFYQQEWLERLREILVITHLLESVCKDRYNLAHYLPEVARLLAQFDAKAPITPLIPSPLFERAQRHLQHKPFSYPRSVKQHIKDDGLKVLQGVSMFVTAVLLWIYLPVPGGFVFPMIAGIFATNIPPLPPSAIKDAFWGTIGLGSFYLVQYVFLMPSFSELWQLASFYFINVVAIWKVFDTARLGIFRVLAVNLLLVLSSSAQNLTPSYSFSLPAMMVVYVLLLLMISSFFAGLFHPKARYHLPH</sequence>
<comment type="caution">
    <text evidence="8">The sequence shown here is derived from an EMBL/GenBank/DDBJ whole genome shotgun (WGS) entry which is preliminary data.</text>
</comment>
<gene>
    <name evidence="8" type="ORF">J0J18_17520</name>
</gene>
<evidence type="ECO:0000256" key="6">
    <source>
        <dbReference type="ARBA" id="ARBA00023136"/>
    </source>
</evidence>
<evidence type="ECO:0000256" key="7">
    <source>
        <dbReference type="SAM" id="Phobius"/>
    </source>
</evidence>
<evidence type="ECO:0000256" key="2">
    <source>
        <dbReference type="ARBA" id="ARBA00022448"/>
    </source>
</evidence>
<keyword evidence="3" id="KW-1003">Cell membrane</keyword>
<feature type="transmembrane region" description="Helical" evidence="7">
    <location>
        <begin position="128"/>
        <end position="152"/>
    </location>
</feature>
<proteinExistence type="predicted"/>
<accession>A0AAW4HFU5</accession>
<evidence type="ECO:0000256" key="5">
    <source>
        <dbReference type="ARBA" id="ARBA00022989"/>
    </source>
</evidence>
<feature type="transmembrane region" description="Helical" evidence="7">
    <location>
        <begin position="32"/>
        <end position="51"/>
    </location>
</feature>
<feature type="transmembrane region" description="Helical" evidence="7">
    <location>
        <begin position="349"/>
        <end position="368"/>
    </location>
</feature>
<dbReference type="PANTHER" id="PTHR30509">
    <property type="entry name" value="P-HYDROXYBENZOIC ACID EFFLUX PUMP SUBUNIT-RELATED"/>
    <property type="match status" value="1"/>
</dbReference>
<keyword evidence="5 7" id="KW-1133">Transmembrane helix</keyword>
<feature type="transmembrane region" description="Helical" evidence="7">
    <location>
        <begin position="58"/>
        <end position="74"/>
    </location>
</feature>
<evidence type="ECO:0000313" key="8">
    <source>
        <dbReference type="EMBL" id="MBN8123546.1"/>
    </source>
</evidence>
<organism evidence="8 9">
    <name type="scientific">Vibrio vulnificus</name>
    <dbReference type="NCBI Taxonomy" id="672"/>
    <lineage>
        <taxon>Bacteria</taxon>
        <taxon>Pseudomonadati</taxon>
        <taxon>Pseudomonadota</taxon>
        <taxon>Gammaproteobacteria</taxon>
        <taxon>Vibrionales</taxon>
        <taxon>Vibrionaceae</taxon>
        <taxon>Vibrio</taxon>
    </lineage>
</organism>
<dbReference type="PANTHER" id="PTHR30509:SF9">
    <property type="entry name" value="MULTIDRUG RESISTANCE PROTEIN MDTO"/>
    <property type="match status" value="1"/>
</dbReference>
<dbReference type="RefSeq" id="WP_206622991.1">
    <property type="nucleotide sequence ID" value="NZ_JAFKOQ010000014.1"/>
</dbReference>
<dbReference type="AlphaFoldDB" id="A0AAW4HFU5"/>
<evidence type="ECO:0000256" key="3">
    <source>
        <dbReference type="ARBA" id="ARBA00022475"/>
    </source>
</evidence>
<evidence type="ECO:0000313" key="9">
    <source>
        <dbReference type="Proteomes" id="UP000664056"/>
    </source>
</evidence>
<dbReference type="InterPro" id="IPR006726">
    <property type="entry name" value="PHBA_efflux_AaeB/fusaric-R"/>
</dbReference>
<dbReference type="GO" id="GO:0005886">
    <property type="term" value="C:plasma membrane"/>
    <property type="evidence" value="ECO:0007669"/>
    <property type="project" value="UniProtKB-SubCell"/>
</dbReference>